<evidence type="ECO:0000256" key="1">
    <source>
        <dbReference type="ARBA" id="ARBA00008031"/>
    </source>
</evidence>
<feature type="binding site" evidence="6">
    <location>
        <position position="178"/>
    </location>
    <ligand>
        <name>Mg(2+)</name>
        <dbReference type="ChEBI" id="CHEBI:18420"/>
    </ligand>
</feature>
<gene>
    <name evidence="9" type="ORF">SAMN04488006_2270</name>
</gene>
<dbReference type="AlphaFoldDB" id="A0A1I6R639"/>
<dbReference type="GO" id="GO:0016855">
    <property type="term" value="F:racemase and epimerase activity, acting on amino acids and derivatives"/>
    <property type="evidence" value="ECO:0007669"/>
    <property type="project" value="UniProtKB-UniRule"/>
</dbReference>
<dbReference type="SFLD" id="SFLDG00180">
    <property type="entry name" value="muconate_cycloisomerase"/>
    <property type="match status" value="1"/>
</dbReference>
<evidence type="ECO:0000256" key="6">
    <source>
        <dbReference type="PIRSR" id="PIRSR634603-3"/>
    </source>
</evidence>
<comment type="similarity">
    <text evidence="1 7">Belongs to the mandelate racemase/muconate lactonizing enzyme family.</text>
</comment>
<dbReference type="Proteomes" id="UP000199312">
    <property type="component" value="Unassembled WGS sequence"/>
</dbReference>
<dbReference type="Gene3D" id="3.30.390.10">
    <property type="entry name" value="Enolase-like, N-terminal domain"/>
    <property type="match status" value="1"/>
</dbReference>
<evidence type="ECO:0000256" key="2">
    <source>
        <dbReference type="ARBA" id="ARBA00022723"/>
    </source>
</evidence>
<dbReference type="RefSeq" id="WP_090226436.1">
    <property type="nucleotide sequence ID" value="NZ_FOZP01000005.1"/>
</dbReference>
<evidence type="ECO:0000313" key="9">
    <source>
        <dbReference type="EMBL" id="SFS60145.1"/>
    </source>
</evidence>
<dbReference type="InterPro" id="IPR029065">
    <property type="entry name" value="Enolase_C-like"/>
</dbReference>
<protein>
    <recommendedName>
        <fullName evidence="7">Dipeptide epimerase</fullName>
        <ecNumber evidence="7">5.1.1.-</ecNumber>
    </recommendedName>
</protein>
<reference evidence="10" key="1">
    <citation type="submission" date="2016-10" db="EMBL/GenBank/DDBJ databases">
        <authorList>
            <person name="Varghese N."/>
            <person name="Submissions S."/>
        </authorList>
    </citation>
    <scope>NUCLEOTIDE SEQUENCE [LARGE SCALE GENOMIC DNA]</scope>
    <source>
        <strain evidence="10">DSM 24450</strain>
    </source>
</reference>
<dbReference type="SUPFAM" id="SSF54826">
    <property type="entry name" value="Enolase N-terminal domain-like"/>
    <property type="match status" value="1"/>
</dbReference>
<dbReference type="Pfam" id="PF13378">
    <property type="entry name" value="MR_MLE_C"/>
    <property type="match status" value="1"/>
</dbReference>
<dbReference type="PANTHER" id="PTHR48080">
    <property type="entry name" value="D-GALACTONATE DEHYDRATASE-RELATED"/>
    <property type="match status" value="1"/>
</dbReference>
<dbReference type="EC" id="5.1.1.-" evidence="7"/>
<feature type="binding site" evidence="6">
    <location>
        <position position="204"/>
    </location>
    <ligand>
        <name>Mg(2+)</name>
        <dbReference type="ChEBI" id="CHEBI:18420"/>
    </ligand>
</feature>
<accession>A0A1I6R639</accession>
<dbReference type="InterPro" id="IPR034603">
    <property type="entry name" value="Dipeptide_epimerase"/>
</dbReference>
<keyword evidence="10" id="KW-1185">Reference proteome</keyword>
<dbReference type="InterPro" id="IPR029017">
    <property type="entry name" value="Enolase-like_N"/>
</dbReference>
<dbReference type="EMBL" id="FOZP01000005">
    <property type="protein sequence ID" value="SFS60145.1"/>
    <property type="molecule type" value="Genomic_DNA"/>
</dbReference>
<dbReference type="SFLD" id="SFLDS00001">
    <property type="entry name" value="Enolase"/>
    <property type="match status" value="1"/>
</dbReference>
<evidence type="ECO:0000313" key="10">
    <source>
        <dbReference type="Proteomes" id="UP000199312"/>
    </source>
</evidence>
<dbReference type="Pfam" id="PF02746">
    <property type="entry name" value="MR_MLE_N"/>
    <property type="match status" value="1"/>
</dbReference>
<evidence type="ECO:0000256" key="7">
    <source>
        <dbReference type="RuleBase" id="RU366006"/>
    </source>
</evidence>
<evidence type="ECO:0000256" key="5">
    <source>
        <dbReference type="PIRSR" id="PIRSR634603-1"/>
    </source>
</evidence>
<feature type="binding site" evidence="6">
    <location>
        <position position="229"/>
    </location>
    <ligand>
        <name>Mg(2+)</name>
        <dbReference type="ChEBI" id="CHEBI:18420"/>
    </ligand>
</feature>
<dbReference type="Gene3D" id="3.20.20.120">
    <property type="entry name" value="Enolase-like C-terminal domain"/>
    <property type="match status" value="1"/>
</dbReference>
<feature type="domain" description="Mandelate racemase/muconate lactonizing enzyme C-terminal" evidence="8">
    <location>
        <begin position="136"/>
        <end position="225"/>
    </location>
</feature>
<dbReference type="GO" id="GO:0000287">
    <property type="term" value="F:magnesium ion binding"/>
    <property type="evidence" value="ECO:0007669"/>
    <property type="project" value="UniProtKB-ARBA"/>
</dbReference>
<dbReference type="CDD" id="cd03319">
    <property type="entry name" value="L-Ala-DL-Glu_epimerase"/>
    <property type="match status" value="1"/>
</dbReference>
<dbReference type="InterPro" id="IPR034593">
    <property type="entry name" value="DgoD-like"/>
</dbReference>
<dbReference type="STRING" id="593133.SAMN04488006_2270"/>
<feature type="active site" description="Proton acceptor; specific for (S)-substrate epimerization" evidence="5">
    <location>
        <position position="251"/>
    </location>
</feature>
<dbReference type="SMART" id="SM00922">
    <property type="entry name" value="MR_MLE"/>
    <property type="match status" value="1"/>
</dbReference>
<dbReference type="PANTHER" id="PTHR48080:SF3">
    <property type="entry name" value="ENOLASE SUPERFAMILY MEMBER DDB_G0284701"/>
    <property type="match status" value="1"/>
</dbReference>
<dbReference type="OrthoDB" id="9775391at2"/>
<proteinExistence type="inferred from homology"/>
<keyword evidence="4 7" id="KW-0413">Isomerase</keyword>
<dbReference type="InterPro" id="IPR013342">
    <property type="entry name" value="Mandelate_racemase_C"/>
</dbReference>
<dbReference type="InterPro" id="IPR036849">
    <property type="entry name" value="Enolase-like_C_sf"/>
</dbReference>
<evidence type="ECO:0000259" key="8">
    <source>
        <dbReference type="SMART" id="SM00922"/>
    </source>
</evidence>
<sequence>MKLIIRTFNLKLKDPFTISRGTRTEIPSLIVELQENGVSGYGEATANPYYNTSTNQFVEELNEKRSIIDTHFLESPEKYWEYLLPHFKNNMFLLCALDEAYNDLYTKKLDIKLYEYWNLNTNKLPLSNYTIGIDSIENMISKMKKTPSPIYKIKLGTKNDIEIVHELRKHTNSIFRIDANCGWTPEETIKNSIELKKLGVEFIEQPLPADDWLGAKKVFQRSELPIIADESCQIESDVDKCYTFFHGVNIKLMKCGGLTPAIRMIKQAKHLKLKTMVGCMTESSIGISAIAHLTPLLDYVDMDGALLLKDDIASGVKVTNGIITFSNKNGIGASLIEK</sequence>
<evidence type="ECO:0000256" key="4">
    <source>
        <dbReference type="ARBA" id="ARBA00023235"/>
    </source>
</evidence>
<name>A0A1I6R639_9FLAO</name>
<keyword evidence="3 6" id="KW-0460">Magnesium</keyword>
<dbReference type="InterPro" id="IPR013341">
    <property type="entry name" value="Mandelate_racemase_N_dom"/>
</dbReference>
<evidence type="ECO:0000256" key="3">
    <source>
        <dbReference type="ARBA" id="ARBA00022842"/>
    </source>
</evidence>
<organism evidence="9 10">
    <name type="scientific">Lutibacter maritimus</name>
    <dbReference type="NCBI Taxonomy" id="593133"/>
    <lineage>
        <taxon>Bacteria</taxon>
        <taxon>Pseudomonadati</taxon>
        <taxon>Bacteroidota</taxon>
        <taxon>Flavobacteriia</taxon>
        <taxon>Flavobacteriales</taxon>
        <taxon>Flavobacteriaceae</taxon>
        <taxon>Lutibacter</taxon>
    </lineage>
</organism>
<dbReference type="SUPFAM" id="SSF51604">
    <property type="entry name" value="Enolase C-terminal domain-like"/>
    <property type="match status" value="1"/>
</dbReference>
<comment type="cofactor">
    <cofactor evidence="6 7">
        <name>Mg(2+)</name>
        <dbReference type="ChEBI" id="CHEBI:18420"/>
    </cofactor>
    <text evidence="6 7">Binds 1 Mg(2+) ion per subunit.</text>
</comment>
<feature type="active site" description="Proton acceptor; specific for (R)-substrate epimerization" evidence="5">
    <location>
        <position position="154"/>
    </location>
</feature>
<keyword evidence="2 6" id="KW-0479">Metal-binding</keyword>